<gene>
    <name evidence="1" type="ORF">I5677_00930</name>
</gene>
<organism evidence="1 2">
    <name type="scientific">Mobilitalea sibirica</name>
    <dbReference type="NCBI Taxonomy" id="1462919"/>
    <lineage>
        <taxon>Bacteria</taxon>
        <taxon>Bacillati</taxon>
        <taxon>Bacillota</taxon>
        <taxon>Clostridia</taxon>
        <taxon>Lachnospirales</taxon>
        <taxon>Lachnospiraceae</taxon>
        <taxon>Mobilitalea</taxon>
    </lineage>
</organism>
<comment type="caution">
    <text evidence="1">The sequence shown here is derived from an EMBL/GenBank/DDBJ whole genome shotgun (WGS) entry which is preliminary data.</text>
</comment>
<reference evidence="1" key="1">
    <citation type="submission" date="2020-12" db="EMBL/GenBank/DDBJ databases">
        <title>M. sibirica DSM 26468T genome.</title>
        <authorList>
            <person name="Thieme N."/>
            <person name="Rettenmaier R."/>
            <person name="Zverlov V."/>
            <person name="Liebl W."/>
        </authorList>
    </citation>
    <scope>NUCLEOTIDE SEQUENCE</scope>
    <source>
        <strain evidence="1">DSM 26468</strain>
    </source>
</reference>
<dbReference type="EMBL" id="JAEAGR010000001">
    <property type="protein sequence ID" value="MBH1939452.1"/>
    <property type="molecule type" value="Genomic_DNA"/>
</dbReference>
<dbReference type="RefSeq" id="WP_197659677.1">
    <property type="nucleotide sequence ID" value="NZ_JAEAGR010000001.1"/>
</dbReference>
<dbReference type="InterPro" id="IPR038396">
    <property type="entry name" value="SpoIIAA-like_sf"/>
</dbReference>
<dbReference type="InterPro" id="IPR036513">
    <property type="entry name" value="STAS_dom_sf"/>
</dbReference>
<evidence type="ECO:0008006" key="3">
    <source>
        <dbReference type="Google" id="ProtNLM"/>
    </source>
</evidence>
<sequence>MSRINTVTHIGKKVFYFDYSGCMSSELPQIISEANELIKKEKEGTVLTLTNVEGMHFNKDVISLFKEQTASTKQYVKASALIGLGGLHRIALDAVTRFSRADIKVFQDKSEALNWLTIN</sequence>
<protein>
    <recommendedName>
        <fullName evidence="3">SpoIIAA-like protein</fullName>
    </recommendedName>
</protein>
<keyword evidence="2" id="KW-1185">Reference proteome</keyword>
<proteinExistence type="predicted"/>
<dbReference type="AlphaFoldDB" id="A0A8J7H0C0"/>
<dbReference type="Gene3D" id="3.40.50.10600">
    <property type="entry name" value="SpoIIaa-like domains"/>
    <property type="match status" value="1"/>
</dbReference>
<dbReference type="Proteomes" id="UP000623269">
    <property type="component" value="Unassembled WGS sequence"/>
</dbReference>
<evidence type="ECO:0000313" key="2">
    <source>
        <dbReference type="Proteomes" id="UP000623269"/>
    </source>
</evidence>
<evidence type="ECO:0000313" key="1">
    <source>
        <dbReference type="EMBL" id="MBH1939452.1"/>
    </source>
</evidence>
<dbReference type="SUPFAM" id="SSF52091">
    <property type="entry name" value="SpoIIaa-like"/>
    <property type="match status" value="1"/>
</dbReference>
<accession>A0A8J7H0C0</accession>
<name>A0A8J7H0C0_9FIRM</name>